<evidence type="ECO:0000256" key="3">
    <source>
        <dbReference type="ARBA" id="ARBA00022833"/>
    </source>
</evidence>
<feature type="domain" description="CTCHY-type" evidence="8">
    <location>
        <begin position="118"/>
        <end position="182"/>
    </location>
</feature>
<dbReference type="PANTHER" id="PTHR21319">
    <property type="entry name" value="RING FINGER AND CHY ZINC FINGER DOMAIN-CONTAINING PROTEIN 1"/>
    <property type="match status" value="1"/>
</dbReference>
<dbReference type="InterPro" id="IPR039512">
    <property type="entry name" value="RCHY1_zinc-ribbon"/>
</dbReference>
<feature type="compositionally biased region" description="Acidic residues" evidence="5">
    <location>
        <begin position="335"/>
        <end position="344"/>
    </location>
</feature>
<dbReference type="Pfam" id="PF05495">
    <property type="entry name" value="zf-CHY"/>
    <property type="match status" value="1"/>
</dbReference>
<dbReference type="InterPro" id="IPR017921">
    <property type="entry name" value="Znf_CTCHY"/>
</dbReference>
<dbReference type="InterPro" id="IPR008913">
    <property type="entry name" value="Znf_CHY"/>
</dbReference>
<keyword evidence="2 4" id="KW-0863">Zinc-finger</keyword>
<feature type="compositionally biased region" description="Polar residues" evidence="5">
    <location>
        <begin position="321"/>
        <end position="331"/>
    </location>
</feature>
<evidence type="ECO:0000259" key="6">
    <source>
        <dbReference type="PROSITE" id="PS50089"/>
    </source>
</evidence>
<dbReference type="SUPFAM" id="SSF57850">
    <property type="entry name" value="RING/U-box"/>
    <property type="match status" value="1"/>
</dbReference>
<feature type="compositionally biased region" description="Polar residues" evidence="5">
    <location>
        <begin position="299"/>
        <end position="311"/>
    </location>
</feature>
<dbReference type="GO" id="GO:0061630">
    <property type="term" value="F:ubiquitin protein ligase activity"/>
    <property type="evidence" value="ECO:0007669"/>
    <property type="project" value="TreeGrafter"/>
</dbReference>
<dbReference type="InterPro" id="IPR001841">
    <property type="entry name" value="Znf_RING"/>
</dbReference>
<dbReference type="Pfam" id="PF00097">
    <property type="entry name" value="zf-C3HC4"/>
    <property type="match status" value="1"/>
</dbReference>
<evidence type="ECO:0000256" key="2">
    <source>
        <dbReference type="ARBA" id="ARBA00022771"/>
    </source>
</evidence>
<accession>A0A7S2SN11</accession>
<evidence type="ECO:0000259" key="7">
    <source>
        <dbReference type="PROSITE" id="PS51266"/>
    </source>
</evidence>
<dbReference type="EMBL" id="HBHK01025381">
    <property type="protein sequence ID" value="CAD9704897.1"/>
    <property type="molecule type" value="Transcribed_RNA"/>
</dbReference>
<feature type="domain" description="CHY-type" evidence="7">
    <location>
        <begin position="47"/>
        <end position="116"/>
    </location>
</feature>
<evidence type="ECO:0000256" key="5">
    <source>
        <dbReference type="SAM" id="MobiDB-lite"/>
    </source>
</evidence>
<dbReference type="Gene3D" id="3.30.40.10">
    <property type="entry name" value="Zinc/RING finger domain, C3HC4 (zinc finger)"/>
    <property type="match status" value="1"/>
</dbReference>
<dbReference type="SUPFAM" id="SSF161219">
    <property type="entry name" value="CHY zinc finger-like"/>
    <property type="match status" value="1"/>
</dbReference>
<organism evidence="9">
    <name type="scientific">Mucochytrium quahogii</name>
    <dbReference type="NCBI Taxonomy" id="96639"/>
    <lineage>
        <taxon>Eukaryota</taxon>
        <taxon>Sar</taxon>
        <taxon>Stramenopiles</taxon>
        <taxon>Bigyra</taxon>
        <taxon>Labyrinthulomycetes</taxon>
        <taxon>Thraustochytrida</taxon>
        <taxon>Thraustochytriidae</taxon>
        <taxon>Mucochytrium</taxon>
    </lineage>
</organism>
<dbReference type="GO" id="GO:0006511">
    <property type="term" value="P:ubiquitin-dependent protein catabolic process"/>
    <property type="evidence" value="ECO:0007669"/>
    <property type="project" value="TreeGrafter"/>
</dbReference>
<dbReference type="InterPro" id="IPR037275">
    <property type="entry name" value="Znf_CTCHY_sf"/>
</dbReference>
<dbReference type="InterPro" id="IPR018957">
    <property type="entry name" value="Znf_C3HC4_RING-type"/>
</dbReference>
<evidence type="ECO:0000259" key="8">
    <source>
        <dbReference type="PROSITE" id="PS51270"/>
    </source>
</evidence>
<evidence type="ECO:0000256" key="4">
    <source>
        <dbReference type="PROSITE-ProRule" id="PRU00601"/>
    </source>
</evidence>
<dbReference type="Gene3D" id="2.20.28.10">
    <property type="match status" value="1"/>
</dbReference>
<reference evidence="9" key="1">
    <citation type="submission" date="2021-01" db="EMBL/GenBank/DDBJ databases">
        <authorList>
            <person name="Corre E."/>
            <person name="Pelletier E."/>
            <person name="Niang G."/>
            <person name="Scheremetjew M."/>
            <person name="Finn R."/>
            <person name="Kale V."/>
            <person name="Holt S."/>
            <person name="Cochrane G."/>
            <person name="Meng A."/>
            <person name="Brown T."/>
            <person name="Cohen L."/>
        </authorList>
    </citation>
    <scope>NUCLEOTIDE SEQUENCE</scope>
    <source>
        <strain evidence="9">NY070348D</strain>
    </source>
</reference>
<dbReference type="GO" id="GO:0016567">
    <property type="term" value="P:protein ubiquitination"/>
    <property type="evidence" value="ECO:0007669"/>
    <property type="project" value="TreeGrafter"/>
</dbReference>
<dbReference type="Pfam" id="PF14599">
    <property type="entry name" value="zinc_ribbon_6"/>
    <property type="match status" value="1"/>
</dbReference>
<dbReference type="InterPro" id="IPR037274">
    <property type="entry name" value="Znf_CHY_sf"/>
</dbReference>
<dbReference type="GO" id="GO:0008270">
    <property type="term" value="F:zinc ion binding"/>
    <property type="evidence" value="ECO:0007669"/>
    <property type="project" value="UniProtKB-KW"/>
</dbReference>
<evidence type="ECO:0000256" key="1">
    <source>
        <dbReference type="ARBA" id="ARBA00022723"/>
    </source>
</evidence>
<name>A0A7S2SN11_9STRA</name>
<dbReference type="PROSITE" id="PS51266">
    <property type="entry name" value="ZF_CHY"/>
    <property type="match status" value="1"/>
</dbReference>
<dbReference type="PROSITE" id="PS50089">
    <property type="entry name" value="ZF_RING_2"/>
    <property type="match status" value="1"/>
</dbReference>
<feature type="domain" description="RING-type" evidence="6">
    <location>
        <begin position="181"/>
        <end position="224"/>
    </location>
</feature>
<dbReference type="PROSITE" id="PS51270">
    <property type="entry name" value="ZF_CTCHY"/>
    <property type="match status" value="1"/>
</dbReference>
<keyword evidence="1" id="KW-0479">Metal-binding</keyword>
<dbReference type="SUPFAM" id="SSF161245">
    <property type="entry name" value="Zinc hairpin stack"/>
    <property type="match status" value="1"/>
</dbReference>
<dbReference type="GO" id="GO:0005634">
    <property type="term" value="C:nucleus"/>
    <property type="evidence" value="ECO:0007669"/>
    <property type="project" value="TreeGrafter"/>
</dbReference>
<feature type="region of interest" description="Disordered" evidence="5">
    <location>
        <begin position="295"/>
        <end position="344"/>
    </location>
</feature>
<dbReference type="InterPro" id="IPR013083">
    <property type="entry name" value="Znf_RING/FYVE/PHD"/>
</dbReference>
<protein>
    <submittedName>
        <fullName evidence="9">Uncharacterized protein</fullName>
    </submittedName>
</protein>
<keyword evidence="3" id="KW-0862">Zinc</keyword>
<dbReference type="CDD" id="cd16464">
    <property type="entry name" value="RING-H2_Pirh2-like"/>
    <property type="match status" value="1"/>
</dbReference>
<sequence length="344" mass="38872">MDDVQSRIRAIALDKSLSDAERRARIHQIYATLTRRAADKAKNVPEGGDGLVPCKHYDRKCSIVAQCCGGTFSCRLCHDAKTDHEIERCATTEMVCRECKLRQPINAQCSNPECSWKNTRYYCEICRMWSDDENKRVFHCEKCGLCRIGKREDFIHCDKCNLCLPPSLFRDHECVDSNNNCAICGEFLQTSVVPVTLLRCGHALHSTCFTTAQRKHLFYCPLCRKSFVDPSEVPYQQYEQEIAACEMPEEFRGVIAEVSCNDCNKVSETPFHFMGHKCQHCNSFNTIVQKRYRPGQADGASSASAVNNQTARPYGVGPPVQDQQGNIQNRQGRTDDDESVGSLD</sequence>
<gene>
    <name evidence="9" type="ORF">QSP1433_LOCUS15992</name>
</gene>
<proteinExistence type="predicted"/>
<evidence type="ECO:0000313" key="9">
    <source>
        <dbReference type="EMBL" id="CAD9704897.1"/>
    </source>
</evidence>
<dbReference type="SMART" id="SM00184">
    <property type="entry name" value="RING"/>
    <property type="match status" value="1"/>
</dbReference>
<dbReference type="AlphaFoldDB" id="A0A7S2SN11"/>